<keyword evidence="2" id="KW-1185">Reference proteome</keyword>
<sequence>MSHPLPGNLAAPAVRALTGEGIATLEDVAERGLDAIGDLHGVGPNAISTLRTALSDAGLSS</sequence>
<protein>
    <submittedName>
        <fullName evidence="1">DNA-binding protein</fullName>
    </submittedName>
</protein>
<dbReference type="EMBL" id="JABBYC010000004">
    <property type="protein sequence ID" value="MBL0885614.1"/>
    <property type="molecule type" value="Genomic_DNA"/>
</dbReference>
<dbReference type="RefSeq" id="WP_201845443.1">
    <property type="nucleotide sequence ID" value="NZ_JABBYC010000004.1"/>
</dbReference>
<name>A0ABS1LHA6_9MICO</name>
<comment type="caution">
    <text evidence="1">The sequence shown here is derived from an EMBL/GenBank/DDBJ whole genome shotgun (WGS) entry which is preliminary data.</text>
</comment>
<evidence type="ECO:0000313" key="1">
    <source>
        <dbReference type="EMBL" id="MBL0885614.1"/>
    </source>
</evidence>
<evidence type="ECO:0000313" key="2">
    <source>
        <dbReference type="Proteomes" id="UP000675409"/>
    </source>
</evidence>
<accession>A0ABS1LHA6</accession>
<proteinExistence type="predicted"/>
<dbReference type="GO" id="GO:0003677">
    <property type="term" value="F:DNA binding"/>
    <property type="evidence" value="ECO:0007669"/>
    <property type="project" value="UniProtKB-KW"/>
</dbReference>
<organism evidence="1 2">
    <name type="scientific">Myceligenerans indicum</name>
    <dbReference type="NCBI Taxonomy" id="2593663"/>
    <lineage>
        <taxon>Bacteria</taxon>
        <taxon>Bacillati</taxon>
        <taxon>Actinomycetota</taxon>
        <taxon>Actinomycetes</taxon>
        <taxon>Micrococcales</taxon>
        <taxon>Promicromonosporaceae</taxon>
        <taxon>Myceligenerans</taxon>
    </lineage>
</organism>
<reference evidence="1 2" key="1">
    <citation type="journal article" date="2021" name="Arch. Microbiol.">
        <title>Myceligenerans indicum sp. nov., an actinobacterium isolated from mangrove sediment of Sundarbans, India.</title>
        <authorList>
            <person name="Asha K."/>
            <person name="Bhadury P."/>
        </authorList>
    </citation>
    <scope>NUCLEOTIDE SEQUENCE [LARGE SCALE GENOMIC DNA]</scope>
    <source>
        <strain evidence="1 2">I2</strain>
    </source>
</reference>
<gene>
    <name evidence="1" type="ORF">HGK34_04840</name>
</gene>
<dbReference type="Gene3D" id="1.10.150.20">
    <property type="entry name" value="5' to 3' exonuclease, C-terminal subdomain"/>
    <property type="match status" value="1"/>
</dbReference>
<dbReference type="Proteomes" id="UP000675409">
    <property type="component" value="Unassembled WGS sequence"/>
</dbReference>
<keyword evidence="1" id="KW-0238">DNA-binding</keyword>
<dbReference type="SUPFAM" id="SSF47789">
    <property type="entry name" value="C-terminal domain of RNA polymerase alpha subunit"/>
    <property type="match status" value="1"/>
</dbReference>